<reference evidence="4" key="1">
    <citation type="submission" date="2020-05" db="EMBL/GenBank/DDBJ databases">
        <title>WGS assembly of Panicum virgatum.</title>
        <authorList>
            <person name="Lovell J.T."/>
            <person name="Jenkins J."/>
            <person name="Shu S."/>
            <person name="Juenger T.E."/>
            <person name="Schmutz J."/>
        </authorList>
    </citation>
    <scope>NUCLEOTIDE SEQUENCE</scope>
    <source>
        <strain evidence="4">AP13</strain>
    </source>
</reference>
<organism evidence="4 5">
    <name type="scientific">Panicum virgatum</name>
    <name type="common">Blackwell switchgrass</name>
    <dbReference type="NCBI Taxonomy" id="38727"/>
    <lineage>
        <taxon>Eukaryota</taxon>
        <taxon>Viridiplantae</taxon>
        <taxon>Streptophyta</taxon>
        <taxon>Embryophyta</taxon>
        <taxon>Tracheophyta</taxon>
        <taxon>Spermatophyta</taxon>
        <taxon>Magnoliopsida</taxon>
        <taxon>Liliopsida</taxon>
        <taxon>Poales</taxon>
        <taxon>Poaceae</taxon>
        <taxon>PACMAD clade</taxon>
        <taxon>Panicoideae</taxon>
        <taxon>Panicodae</taxon>
        <taxon>Paniceae</taxon>
        <taxon>Panicinae</taxon>
        <taxon>Panicum</taxon>
        <taxon>Panicum sect. Hiantes</taxon>
    </lineage>
</organism>
<dbReference type="SMART" id="SM00367">
    <property type="entry name" value="LRR_CC"/>
    <property type="match status" value="6"/>
</dbReference>
<accession>A0A8T0SZK5</accession>
<gene>
    <name evidence="4" type="ORF">PVAP13_5KG777000</name>
</gene>
<evidence type="ECO:0000256" key="1">
    <source>
        <dbReference type="ARBA" id="ARBA00002668"/>
    </source>
</evidence>
<dbReference type="CDD" id="cd18186">
    <property type="entry name" value="BTB_POZ_ZBTB_KLHL-like"/>
    <property type="match status" value="1"/>
</dbReference>
<dbReference type="Gene3D" id="3.80.10.10">
    <property type="entry name" value="Ribonuclease Inhibitor"/>
    <property type="match status" value="2"/>
</dbReference>
<dbReference type="SUPFAM" id="SSF52047">
    <property type="entry name" value="RNI-like"/>
    <property type="match status" value="2"/>
</dbReference>
<evidence type="ECO:0000313" key="5">
    <source>
        <dbReference type="Proteomes" id="UP000823388"/>
    </source>
</evidence>
<proteinExistence type="predicted"/>
<protein>
    <recommendedName>
        <fullName evidence="3">BACK domain-containing protein</fullName>
    </recommendedName>
</protein>
<dbReference type="SUPFAM" id="SSF54695">
    <property type="entry name" value="POZ domain"/>
    <property type="match status" value="1"/>
</dbReference>
<dbReference type="AlphaFoldDB" id="A0A8T0SZK5"/>
<dbReference type="GO" id="GO:0019005">
    <property type="term" value="C:SCF ubiquitin ligase complex"/>
    <property type="evidence" value="ECO:0007669"/>
    <property type="project" value="TreeGrafter"/>
</dbReference>
<dbReference type="FunFam" id="3.80.10.10:FF:000456">
    <property type="entry name" value="Ubiquitin-protein ligase"/>
    <property type="match status" value="1"/>
</dbReference>
<dbReference type="InterPro" id="IPR006553">
    <property type="entry name" value="Leu-rich_rpt_Cys-con_subtyp"/>
</dbReference>
<dbReference type="Pfam" id="PF07707">
    <property type="entry name" value="BACK"/>
    <property type="match status" value="1"/>
</dbReference>
<dbReference type="Gene3D" id="3.30.710.10">
    <property type="entry name" value="Potassium Channel Kv1.1, Chain A"/>
    <property type="match status" value="1"/>
</dbReference>
<evidence type="ECO:0000313" key="4">
    <source>
        <dbReference type="EMBL" id="KAG2603527.1"/>
    </source>
</evidence>
<feature type="domain" description="BACK" evidence="3">
    <location>
        <begin position="156"/>
        <end position="265"/>
    </location>
</feature>
<dbReference type="EMBL" id="CM029045">
    <property type="protein sequence ID" value="KAG2603527.1"/>
    <property type="molecule type" value="Genomic_DNA"/>
</dbReference>
<dbReference type="InterPro" id="IPR032675">
    <property type="entry name" value="LRR_dom_sf"/>
</dbReference>
<dbReference type="Gene3D" id="1.25.40.420">
    <property type="match status" value="1"/>
</dbReference>
<dbReference type="SMART" id="SM00875">
    <property type="entry name" value="BACK"/>
    <property type="match status" value="1"/>
</dbReference>
<dbReference type="Proteomes" id="UP000823388">
    <property type="component" value="Chromosome 5K"/>
</dbReference>
<name>A0A8T0SZK5_PANVG</name>
<dbReference type="GO" id="GO:0031146">
    <property type="term" value="P:SCF-dependent proteasomal ubiquitin-dependent protein catabolic process"/>
    <property type="evidence" value="ECO:0007669"/>
    <property type="project" value="TreeGrafter"/>
</dbReference>
<sequence length="977" mass="109291">MAFAGDGEDAGDPVVLEITDTSSAAASGAPSLPCPAPVCVSYLARFDPLPSPTVAVRADRHRLIESSSYFRALLGGSFSESGRAYVQVGCNLEAAVQVLRYLFEPSESFTITPDNFLPLLEGALFLAVEGLLVECERWFRTMCSQTSATIVPLDFIIEVWYFAQEHGVTFVQDICPEYLAQNLAHVISRRSFNKIPYGLLCSTIECPHLTVDSEKQLCEAILYWVSENTKPCERPNPNSVDDHLFLLSKVKICLLPLEFATGTKRHWFDFGSNTVCTILNLLKDSLKTLMDAIADGNMEGYCIRITEYSKNIVLSGCPQITTAFLYISVLPTYLDVSFKRRIVSSYTQVDHQSLILYDELEKSAKTLLFRNVHMVDLSKCPNVHFGAAIDWLKLAFPELRILKALYCLSFQFDDLLYLLLRCPWIDEIDMAIDKSTITPRQSVVSSSSEVLGKLKRNSRKYYISCPSYDRQPNLVFLNISRLTLEGRDDIDDVDLLKISVLKNSLCYINIRNCTLLTDDGISNFLLKCTKIHSMIVSYTSFGNRSIQTLHDMTFNIQELHLGGCKGIDAAAMSQLMGMINNTTFLCLRETSLTDDALCKFFGSSLEYLDVSETVVSMSSLAPVIRRNCNLNCLKTAGCRSLLFERDKVEHISGNKYGDFLQEIGSTCLEDVEMGWGFCPIQIEDLIPSFSKVRNMAVGLGTTLAENVLHSLPVICPFLESLTLRFQVISDRVVRNLLESSVNLQVLCLHYCLGSLTSFIFQAKAPALRILCLQWVTPWITNDDLTILTKNCNLVELSLSGCKLLDSSCQEIIASGWPNLVLLHLEDCGQVTLGGVSSILNCKALEDVLLRHTGRGIRRSIVDDAIRELPLLRKLALDLCDACEEGYDSPSNAEGKMMRSLRMSRCKTLRGSCLELPSEGSSKPVHKDTVVLEWSSTRMTTTIVKERVVILFQKKRECNKSIKPPLFYAWFEIAGYDV</sequence>
<dbReference type="InterPro" id="IPR011705">
    <property type="entry name" value="BACK"/>
</dbReference>
<evidence type="ECO:0000256" key="2">
    <source>
        <dbReference type="ARBA" id="ARBA00004906"/>
    </source>
</evidence>
<dbReference type="PANTHER" id="PTHR13318">
    <property type="entry name" value="PARTNER OF PAIRED, ISOFORM B-RELATED"/>
    <property type="match status" value="1"/>
</dbReference>
<comment type="caution">
    <text evidence="4">The sequence shown here is derived from an EMBL/GenBank/DDBJ whole genome shotgun (WGS) entry which is preliminary data.</text>
</comment>
<keyword evidence="5" id="KW-1185">Reference proteome</keyword>
<dbReference type="InterPro" id="IPR011333">
    <property type="entry name" value="SKP1/BTB/POZ_sf"/>
</dbReference>
<comment type="pathway">
    <text evidence="2">Protein modification; protein ubiquitination.</text>
</comment>
<dbReference type="FunFam" id="1.25.40.420:FF:000034">
    <property type="entry name" value="Os01g0968600 protein"/>
    <property type="match status" value="1"/>
</dbReference>
<comment type="function">
    <text evidence="1">May act as a substrate-specific adapter of an E3 ubiquitin-protein ligase complex (CUL3-RBX1-BTB) which mediates the ubiquitination and subsequent proteasomal degradation of target proteins.</text>
</comment>
<evidence type="ECO:0000259" key="3">
    <source>
        <dbReference type="SMART" id="SM00875"/>
    </source>
</evidence>